<accession>A0A239L4U2</accession>
<comment type="cofactor">
    <cofactor evidence="1">
        <name>pyridoxal 5'-phosphate</name>
        <dbReference type="ChEBI" id="CHEBI:597326"/>
    </cofactor>
</comment>
<evidence type="ECO:0000256" key="3">
    <source>
        <dbReference type="ARBA" id="ARBA00004931"/>
    </source>
</evidence>
<dbReference type="InterPro" id="IPR043131">
    <property type="entry name" value="BCAT-like_N"/>
</dbReference>
<dbReference type="InterPro" id="IPR043132">
    <property type="entry name" value="BCAT-like_C"/>
</dbReference>
<comment type="catalytic activity">
    <reaction evidence="10">
        <text>L-leucine + 2-oxoglutarate = 4-methyl-2-oxopentanoate + L-glutamate</text>
        <dbReference type="Rhea" id="RHEA:18321"/>
        <dbReference type="ChEBI" id="CHEBI:16810"/>
        <dbReference type="ChEBI" id="CHEBI:17865"/>
        <dbReference type="ChEBI" id="CHEBI:29985"/>
        <dbReference type="ChEBI" id="CHEBI:57427"/>
        <dbReference type="EC" id="2.6.1.42"/>
    </reaction>
</comment>
<dbReference type="PANTHER" id="PTHR42743:SF11">
    <property type="entry name" value="AMINODEOXYCHORISMATE LYASE"/>
    <property type="match status" value="1"/>
</dbReference>
<protein>
    <recommendedName>
        <fullName evidence="6">branched-chain-amino-acid transaminase</fullName>
        <ecNumber evidence="6">2.6.1.42</ecNumber>
    </recommendedName>
</protein>
<dbReference type="RefSeq" id="WP_089357671.1">
    <property type="nucleotide sequence ID" value="NZ_FZPD01000005.1"/>
</dbReference>
<dbReference type="Gene3D" id="3.30.470.10">
    <property type="match status" value="1"/>
</dbReference>
<comment type="pathway">
    <text evidence="3">Amino-acid biosynthesis; L-valine biosynthesis; L-valine from pyruvate: step 4/4.</text>
</comment>
<evidence type="ECO:0000256" key="9">
    <source>
        <dbReference type="ARBA" id="ARBA00048798"/>
    </source>
</evidence>
<dbReference type="Pfam" id="PF01063">
    <property type="entry name" value="Aminotran_4"/>
    <property type="match status" value="1"/>
</dbReference>
<evidence type="ECO:0000256" key="6">
    <source>
        <dbReference type="ARBA" id="ARBA00013053"/>
    </source>
</evidence>
<evidence type="ECO:0000256" key="7">
    <source>
        <dbReference type="ARBA" id="ARBA00022898"/>
    </source>
</evidence>
<comment type="pathway">
    <text evidence="4">Amino-acid biosynthesis; L-leucine biosynthesis; L-leucine from 3-methyl-2-oxobutanoate: step 4/4.</text>
</comment>
<organism evidence="11 12">
    <name type="scientific">Ekhidna lutea</name>
    <dbReference type="NCBI Taxonomy" id="447679"/>
    <lineage>
        <taxon>Bacteria</taxon>
        <taxon>Pseudomonadati</taxon>
        <taxon>Bacteroidota</taxon>
        <taxon>Cytophagia</taxon>
        <taxon>Cytophagales</taxon>
        <taxon>Reichenbachiellaceae</taxon>
        <taxon>Ekhidna</taxon>
    </lineage>
</organism>
<comment type="pathway">
    <text evidence="2">Amino-acid biosynthesis; L-isoleucine biosynthesis; L-isoleucine from 2-oxobutanoate: step 4/4.</text>
</comment>
<evidence type="ECO:0000256" key="2">
    <source>
        <dbReference type="ARBA" id="ARBA00004824"/>
    </source>
</evidence>
<keyword evidence="12" id="KW-1185">Reference proteome</keyword>
<evidence type="ECO:0000256" key="4">
    <source>
        <dbReference type="ARBA" id="ARBA00005072"/>
    </source>
</evidence>
<reference evidence="11 12" key="1">
    <citation type="submission" date="2017-06" db="EMBL/GenBank/DDBJ databases">
        <authorList>
            <person name="Kim H.J."/>
            <person name="Triplett B.A."/>
        </authorList>
    </citation>
    <scope>NUCLEOTIDE SEQUENCE [LARGE SCALE GENOMIC DNA]</scope>
    <source>
        <strain evidence="11 12">DSM 19307</strain>
    </source>
</reference>
<dbReference type="SUPFAM" id="SSF56752">
    <property type="entry name" value="D-aminoacid aminotransferase-like PLP-dependent enzymes"/>
    <property type="match status" value="1"/>
</dbReference>
<evidence type="ECO:0000313" key="12">
    <source>
        <dbReference type="Proteomes" id="UP000198393"/>
    </source>
</evidence>
<dbReference type="FunFam" id="3.20.10.10:FF:000002">
    <property type="entry name" value="D-alanine aminotransferase"/>
    <property type="match status" value="1"/>
</dbReference>
<comment type="similarity">
    <text evidence="5">Belongs to the class-IV pyridoxal-phosphate-dependent aminotransferase family.</text>
</comment>
<name>A0A239L4U2_EKHLU</name>
<evidence type="ECO:0000256" key="10">
    <source>
        <dbReference type="ARBA" id="ARBA00049229"/>
    </source>
</evidence>
<evidence type="ECO:0000256" key="8">
    <source>
        <dbReference type="ARBA" id="ARBA00048212"/>
    </source>
</evidence>
<dbReference type="EC" id="2.6.1.42" evidence="6"/>
<dbReference type="InterPro" id="IPR036038">
    <property type="entry name" value="Aminotransferase-like"/>
</dbReference>
<dbReference type="GO" id="GO:0008652">
    <property type="term" value="P:amino acid biosynthetic process"/>
    <property type="evidence" value="ECO:0007669"/>
    <property type="project" value="UniProtKB-ARBA"/>
</dbReference>
<dbReference type="EMBL" id="FZPD01000005">
    <property type="protein sequence ID" value="SNT25461.1"/>
    <property type="molecule type" value="Genomic_DNA"/>
</dbReference>
<dbReference type="GO" id="GO:0004084">
    <property type="term" value="F:branched-chain-amino-acid transaminase activity"/>
    <property type="evidence" value="ECO:0007669"/>
    <property type="project" value="UniProtKB-EC"/>
</dbReference>
<comment type="catalytic activity">
    <reaction evidence="9">
        <text>L-isoleucine + 2-oxoglutarate = (S)-3-methyl-2-oxopentanoate + L-glutamate</text>
        <dbReference type="Rhea" id="RHEA:24801"/>
        <dbReference type="ChEBI" id="CHEBI:16810"/>
        <dbReference type="ChEBI" id="CHEBI:29985"/>
        <dbReference type="ChEBI" id="CHEBI:35146"/>
        <dbReference type="ChEBI" id="CHEBI:58045"/>
        <dbReference type="EC" id="2.6.1.42"/>
    </reaction>
</comment>
<proteinExistence type="inferred from homology"/>
<dbReference type="PANTHER" id="PTHR42743">
    <property type="entry name" value="AMINO-ACID AMINOTRANSFERASE"/>
    <property type="match status" value="1"/>
</dbReference>
<gene>
    <name evidence="11" type="ORF">SAMN05421640_2976</name>
</gene>
<dbReference type="FunFam" id="3.30.470.10:FF:000010">
    <property type="entry name" value="Branched-chain-amino-acid aminotransferase-like protein 1"/>
    <property type="match status" value="1"/>
</dbReference>
<evidence type="ECO:0000256" key="5">
    <source>
        <dbReference type="ARBA" id="ARBA00009320"/>
    </source>
</evidence>
<dbReference type="InterPro" id="IPR050571">
    <property type="entry name" value="Class-IV_PLP-Dep_Aminotrnsfr"/>
</dbReference>
<dbReference type="GO" id="GO:0046394">
    <property type="term" value="P:carboxylic acid biosynthetic process"/>
    <property type="evidence" value="ECO:0007669"/>
    <property type="project" value="UniProtKB-ARBA"/>
</dbReference>
<dbReference type="Proteomes" id="UP000198393">
    <property type="component" value="Unassembled WGS sequence"/>
</dbReference>
<keyword evidence="11" id="KW-0808">Transferase</keyword>
<keyword evidence="11" id="KW-0032">Aminotransferase</keyword>
<evidence type="ECO:0000313" key="11">
    <source>
        <dbReference type="EMBL" id="SNT25461.1"/>
    </source>
</evidence>
<dbReference type="OrthoDB" id="9804984at2"/>
<evidence type="ECO:0000256" key="1">
    <source>
        <dbReference type="ARBA" id="ARBA00001933"/>
    </source>
</evidence>
<dbReference type="AlphaFoldDB" id="A0A239L4U2"/>
<dbReference type="Gene3D" id="3.20.10.10">
    <property type="entry name" value="D-amino Acid Aminotransferase, subunit A, domain 2"/>
    <property type="match status" value="1"/>
</dbReference>
<comment type="catalytic activity">
    <reaction evidence="8">
        <text>L-valine + 2-oxoglutarate = 3-methyl-2-oxobutanoate + L-glutamate</text>
        <dbReference type="Rhea" id="RHEA:24813"/>
        <dbReference type="ChEBI" id="CHEBI:11851"/>
        <dbReference type="ChEBI" id="CHEBI:16810"/>
        <dbReference type="ChEBI" id="CHEBI:29985"/>
        <dbReference type="ChEBI" id="CHEBI:57762"/>
        <dbReference type="EC" id="2.6.1.42"/>
    </reaction>
</comment>
<dbReference type="InterPro" id="IPR001544">
    <property type="entry name" value="Aminotrans_IV"/>
</dbReference>
<keyword evidence="7" id="KW-0663">Pyridoxal phosphate</keyword>
<sequence length="299" mass="33664">MLQKYNPKNKDIQVWVGDKLYHRNEAKVSVFDSTVQGGDAVWEGLRLYKEGILHLEQHLDRLYASAKALAFEHVPTRTFIKDAIKQTLEANGMKEDTLMRLTLSRGEKITSGMDPRLNQKGSCLIVLAEWKPLVYDNDAGIRVITSTQRRNGPQFLDSKIHHNNLLNNILAKIQANFAGVDAGIMLDERGFVAELNDTNLFMVKDGILYTPYANACLHGITRGFVIELAHNNGIPCHEKNLSLVEFYDADEVFATGTMGELTPVIEIDGRKIESAIGSDIRNQLSIFMFDNLKERCVKL</sequence>